<organism evidence="2 3">
    <name type="scientific">Neolewinella antarctica</name>
    <dbReference type="NCBI Taxonomy" id="442734"/>
    <lineage>
        <taxon>Bacteria</taxon>
        <taxon>Pseudomonadati</taxon>
        <taxon>Bacteroidota</taxon>
        <taxon>Saprospiria</taxon>
        <taxon>Saprospirales</taxon>
        <taxon>Lewinellaceae</taxon>
        <taxon>Neolewinella</taxon>
    </lineage>
</organism>
<sequence length="344" mass="37266">MSPEDRNRYARQIVLPGVGEAGQAKLSATSVLIVGCGGLGNPAAVYLTGAGIGELTLVDGDKPTVSNLHRQVFFREGETDTKADALATHCRSLNPGTRVRAVNEYLEVGNVKALVQAADIVLDCTDDAVTKHLLSDACHLLRKPLVYAAAQVFEGYLALFPNDTAKSIHLRDLFPEPDPTLPDCATTGVLNTAVGTIGMLQANAALTFLLGIGTPPIDTLLTYNLLDNRQHRLKIKKQYDKVILPPWGVGGEKRASLETDDFELARYDLVFTMLDEQREPEPAADVIRLTKRNPYGQCVERMTPEGEYLIYCNSGKLSLMLASQLQKAGFAALSLRGGLVAFGR</sequence>
<protein>
    <submittedName>
        <fullName evidence="2">Adenylyltransferase/sulfurtransferase</fullName>
    </submittedName>
</protein>
<dbReference type="Gene3D" id="3.40.50.720">
    <property type="entry name" value="NAD(P)-binding Rossmann-like Domain"/>
    <property type="match status" value="1"/>
</dbReference>
<dbReference type="PANTHER" id="PTHR10953:SF240">
    <property type="entry name" value="SULFUR CARRIER PROTEIN THIS ADENYLYLTRANSFERASE"/>
    <property type="match status" value="1"/>
</dbReference>
<dbReference type="InterPro" id="IPR001763">
    <property type="entry name" value="Rhodanese-like_dom"/>
</dbReference>
<keyword evidence="2" id="KW-0548">Nucleotidyltransferase</keyword>
<keyword evidence="3" id="KW-1185">Reference proteome</keyword>
<dbReference type="InterPro" id="IPR045886">
    <property type="entry name" value="ThiF/MoeB/HesA"/>
</dbReference>
<proteinExistence type="predicted"/>
<evidence type="ECO:0000313" key="2">
    <source>
        <dbReference type="EMBL" id="NJC24966.1"/>
    </source>
</evidence>
<dbReference type="InterPro" id="IPR035985">
    <property type="entry name" value="Ubiquitin-activating_enz"/>
</dbReference>
<dbReference type="InterPro" id="IPR036873">
    <property type="entry name" value="Rhodanese-like_dom_sf"/>
</dbReference>
<evidence type="ECO:0000259" key="1">
    <source>
        <dbReference type="PROSITE" id="PS50206"/>
    </source>
</evidence>
<feature type="domain" description="Rhodanese" evidence="1">
    <location>
        <begin position="303"/>
        <end position="344"/>
    </location>
</feature>
<dbReference type="SUPFAM" id="SSF52821">
    <property type="entry name" value="Rhodanese/Cell cycle control phosphatase"/>
    <property type="match status" value="1"/>
</dbReference>
<accession>A0ABX0X7J1</accession>
<dbReference type="CDD" id="cd00757">
    <property type="entry name" value="ThiF_MoeB_HesA_family"/>
    <property type="match status" value="1"/>
</dbReference>
<dbReference type="Proteomes" id="UP000770785">
    <property type="component" value="Unassembled WGS sequence"/>
</dbReference>
<dbReference type="SUPFAM" id="SSF69572">
    <property type="entry name" value="Activating enzymes of the ubiquitin-like proteins"/>
    <property type="match status" value="1"/>
</dbReference>
<dbReference type="PROSITE" id="PS50206">
    <property type="entry name" value="RHODANESE_3"/>
    <property type="match status" value="1"/>
</dbReference>
<reference evidence="2 3" key="1">
    <citation type="submission" date="2020-03" db="EMBL/GenBank/DDBJ databases">
        <title>Genomic Encyclopedia of Type Strains, Phase IV (KMG-IV): sequencing the most valuable type-strain genomes for metagenomic binning, comparative biology and taxonomic classification.</title>
        <authorList>
            <person name="Goeker M."/>
        </authorList>
    </citation>
    <scope>NUCLEOTIDE SEQUENCE [LARGE SCALE GENOMIC DNA]</scope>
    <source>
        <strain evidence="2 3">DSM 105096</strain>
    </source>
</reference>
<dbReference type="GO" id="GO:0016779">
    <property type="term" value="F:nucleotidyltransferase activity"/>
    <property type="evidence" value="ECO:0007669"/>
    <property type="project" value="UniProtKB-KW"/>
</dbReference>
<keyword evidence="2" id="KW-0808">Transferase</keyword>
<dbReference type="EMBL" id="JAATJH010000001">
    <property type="protein sequence ID" value="NJC24966.1"/>
    <property type="molecule type" value="Genomic_DNA"/>
</dbReference>
<dbReference type="InterPro" id="IPR000594">
    <property type="entry name" value="ThiF_NAD_FAD-bd"/>
</dbReference>
<dbReference type="PANTHER" id="PTHR10953">
    <property type="entry name" value="UBIQUITIN-ACTIVATING ENZYME E1"/>
    <property type="match status" value="1"/>
</dbReference>
<dbReference type="RefSeq" id="WP_168035749.1">
    <property type="nucleotide sequence ID" value="NZ_JAATJH010000001.1"/>
</dbReference>
<dbReference type="Pfam" id="PF00899">
    <property type="entry name" value="ThiF"/>
    <property type="match status" value="1"/>
</dbReference>
<comment type="caution">
    <text evidence="2">The sequence shown here is derived from an EMBL/GenBank/DDBJ whole genome shotgun (WGS) entry which is preliminary data.</text>
</comment>
<gene>
    <name evidence="2" type="ORF">GGR27_000447</name>
</gene>
<evidence type="ECO:0000313" key="3">
    <source>
        <dbReference type="Proteomes" id="UP000770785"/>
    </source>
</evidence>
<name>A0ABX0X7J1_9BACT</name>